<evidence type="ECO:0000313" key="1">
    <source>
        <dbReference type="EMBL" id="QHT12928.1"/>
    </source>
</evidence>
<dbReference type="EMBL" id="MN739553">
    <property type="protein sequence ID" value="QHT12928.1"/>
    <property type="molecule type" value="Genomic_DNA"/>
</dbReference>
<protein>
    <submittedName>
        <fullName evidence="1">Uncharacterized protein</fullName>
    </submittedName>
</protein>
<accession>A0A6C0D822</accession>
<organism evidence="1">
    <name type="scientific">viral metagenome</name>
    <dbReference type="NCBI Taxonomy" id="1070528"/>
    <lineage>
        <taxon>unclassified sequences</taxon>
        <taxon>metagenomes</taxon>
        <taxon>organismal metagenomes</taxon>
    </lineage>
</organism>
<dbReference type="AlphaFoldDB" id="A0A6C0D822"/>
<name>A0A6C0D822_9ZZZZ</name>
<sequence length="443" mass="51074">MSFDFDLTIENYSLSELEDLFGLVNDNYDSKAVEISYIKLKKDVFSDDSVDKNVYAKTMDFLNEAKKMLLFELNTSYNNSFKKRYDKIIVEELNKPVKDVYEKKIPETPVENIQTQTDFDDSVNNFYPYPIKKPKKTVIRHLNIDTRFRKNYSNTLSSNFQIEFPTIFNINQIKLSSFETPTIYNNISKQLGNYFFSLEIVSTGINYVITIPDGSYTPTSLTNYLNYFITTISDLDGIIQFIYNEDGPGSGHIEICVTGDYKYFYFKLNFQNDVNGHSDIITPLHLKLGWLLGFRNSLYFGKTKYVSDGIVDLSGYKYFYLVIDDNIGDNIGDNIVDNIGDNIVDNMVNKYNGSEDINISKYYISPTSIVTNKNILARISSQNSRNNTNTNKSSIVSTPRDYIQPIGIKKINIKLIDEYGRILDLNNIDYSFCLSFYSYLPVN</sequence>
<reference evidence="1" key="1">
    <citation type="journal article" date="2020" name="Nature">
        <title>Giant virus diversity and host interactions through global metagenomics.</title>
        <authorList>
            <person name="Schulz F."/>
            <person name="Roux S."/>
            <person name="Paez-Espino D."/>
            <person name="Jungbluth S."/>
            <person name="Walsh D.A."/>
            <person name="Denef V.J."/>
            <person name="McMahon K.D."/>
            <person name="Konstantinidis K.T."/>
            <person name="Eloe-Fadrosh E.A."/>
            <person name="Kyrpides N.C."/>
            <person name="Woyke T."/>
        </authorList>
    </citation>
    <scope>NUCLEOTIDE SEQUENCE</scope>
    <source>
        <strain evidence="1">GVMAG-M-3300023174-130</strain>
    </source>
</reference>
<proteinExistence type="predicted"/>